<keyword evidence="5" id="KW-1003">Cell membrane</keyword>
<evidence type="ECO:0000256" key="4">
    <source>
        <dbReference type="ARBA" id="ARBA00023136"/>
    </source>
</evidence>
<feature type="transmembrane region" description="Helical" evidence="5">
    <location>
        <begin position="201"/>
        <end position="222"/>
    </location>
</feature>
<proteinExistence type="inferred from homology"/>
<accession>A0A832YN86</accession>
<sequence>MNIILISLLVVLGAIIGFITGLLGIGGGFILVPLLNSLFYNMGIPLNDSIKMAVGTSLFVIFLTSTVSTYKHHLQGNILWRCSIVLGVLGIFGSLIGLKISMEYLCGNLHKELFALLLIIISLYGFYSTKGQEYGKLSNNLLVNGLNTVDNSMDNIGSINYKKLCIVGIIVGIISSIFGIGGGIIVIPLLLYLLRFPIKMAIGTSCGMMVLISLMGFLGYMTAPYSFHESLYNVGYVSLIIGLIVGLVATVSSKYGAEISYKIKSQRLKYIFYTILMIVGVKLLLD</sequence>
<evidence type="ECO:0000313" key="6">
    <source>
        <dbReference type="EMBL" id="HIP17072.1"/>
    </source>
</evidence>
<feature type="transmembrane region" description="Helical" evidence="5">
    <location>
        <begin position="234"/>
        <end position="256"/>
    </location>
</feature>
<comment type="caution">
    <text evidence="6">The sequence shown here is derived from an EMBL/GenBank/DDBJ whole genome shotgun (WGS) entry which is preliminary data.</text>
</comment>
<feature type="transmembrane region" description="Helical" evidence="5">
    <location>
        <begin position="6"/>
        <end position="32"/>
    </location>
</feature>
<evidence type="ECO:0000256" key="3">
    <source>
        <dbReference type="ARBA" id="ARBA00022989"/>
    </source>
</evidence>
<reference evidence="6" key="1">
    <citation type="journal article" date="2020" name="ISME J.">
        <title>Gammaproteobacteria mediating utilization of methyl-, sulfur- and petroleum organic compounds in deep ocean hydrothermal plumes.</title>
        <authorList>
            <person name="Zhou Z."/>
            <person name="Liu Y."/>
            <person name="Pan J."/>
            <person name="Cron B.R."/>
            <person name="Toner B.M."/>
            <person name="Anantharaman K."/>
            <person name="Breier J.A."/>
            <person name="Dick G.J."/>
            <person name="Li M."/>
        </authorList>
    </citation>
    <scope>NUCLEOTIDE SEQUENCE</scope>
    <source>
        <strain evidence="6">SZUA-1385</strain>
    </source>
</reference>
<dbReference type="GO" id="GO:0005886">
    <property type="term" value="C:plasma membrane"/>
    <property type="evidence" value="ECO:0007669"/>
    <property type="project" value="UniProtKB-SubCell"/>
</dbReference>
<evidence type="ECO:0000313" key="7">
    <source>
        <dbReference type="Proteomes" id="UP000605144"/>
    </source>
</evidence>
<organism evidence="6 7">
    <name type="scientific">Methanothermococcus okinawensis</name>
    <dbReference type="NCBI Taxonomy" id="155863"/>
    <lineage>
        <taxon>Archaea</taxon>
        <taxon>Methanobacteriati</taxon>
        <taxon>Methanobacteriota</taxon>
        <taxon>Methanomada group</taxon>
        <taxon>Methanococci</taxon>
        <taxon>Methanococcales</taxon>
        <taxon>Methanococcaceae</taxon>
        <taxon>Methanothermococcus</taxon>
    </lineage>
</organism>
<gene>
    <name evidence="6" type="ORF">EYG76_02065</name>
</gene>
<dbReference type="AlphaFoldDB" id="A0A832YN86"/>
<dbReference type="PANTHER" id="PTHR43483:SF3">
    <property type="entry name" value="MEMBRANE TRANSPORTER PROTEIN HI_0806-RELATED"/>
    <property type="match status" value="1"/>
</dbReference>
<feature type="transmembrane region" description="Helical" evidence="5">
    <location>
        <begin position="268"/>
        <end position="285"/>
    </location>
</feature>
<dbReference type="InterPro" id="IPR002781">
    <property type="entry name" value="TM_pro_TauE-like"/>
</dbReference>
<dbReference type="PANTHER" id="PTHR43483">
    <property type="entry name" value="MEMBRANE TRANSPORTER PROTEIN HI_0806-RELATED"/>
    <property type="match status" value="1"/>
</dbReference>
<comment type="subcellular location">
    <subcellularLocation>
        <location evidence="5">Cell membrane</location>
        <topology evidence="5">Multi-pass membrane protein</topology>
    </subcellularLocation>
    <subcellularLocation>
        <location evidence="1">Membrane</location>
        <topology evidence="1">Multi-pass membrane protein</topology>
    </subcellularLocation>
</comment>
<dbReference type="Pfam" id="PF01925">
    <property type="entry name" value="TauE"/>
    <property type="match status" value="1"/>
</dbReference>
<evidence type="ECO:0000256" key="2">
    <source>
        <dbReference type="ARBA" id="ARBA00022692"/>
    </source>
</evidence>
<dbReference type="Proteomes" id="UP000605144">
    <property type="component" value="Unassembled WGS sequence"/>
</dbReference>
<dbReference type="EMBL" id="DQSV01000042">
    <property type="protein sequence ID" value="HIP17072.1"/>
    <property type="molecule type" value="Genomic_DNA"/>
</dbReference>
<keyword evidence="4 5" id="KW-0472">Membrane</keyword>
<feature type="transmembrane region" description="Helical" evidence="5">
    <location>
        <begin position="109"/>
        <end position="127"/>
    </location>
</feature>
<keyword evidence="2 5" id="KW-0812">Transmembrane</keyword>
<feature type="transmembrane region" description="Helical" evidence="5">
    <location>
        <begin position="78"/>
        <end position="97"/>
    </location>
</feature>
<protein>
    <recommendedName>
        <fullName evidence="5">Probable membrane transporter protein</fullName>
    </recommendedName>
</protein>
<feature type="transmembrane region" description="Helical" evidence="5">
    <location>
        <begin position="166"/>
        <end position="194"/>
    </location>
</feature>
<evidence type="ECO:0000256" key="5">
    <source>
        <dbReference type="RuleBase" id="RU363041"/>
    </source>
</evidence>
<evidence type="ECO:0000256" key="1">
    <source>
        <dbReference type="ARBA" id="ARBA00004141"/>
    </source>
</evidence>
<keyword evidence="3 5" id="KW-1133">Transmembrane helix</keyword>
<name>A0A832YN86_9EURY</name>
<comment type="similarity">
    <text evidence="5">Belongs to the 4-toluene sulfonate uptake permease (TSUP) (TC 2.A.102) family.</text>
</comment>